<dbReference type="PRINTS" id="PR00080">
    <property type="entry name" value="SDRFAMILY"/>
</dbReference>
<keyword evidence="2" id="KW-0560">Oxidoreductase</keyword>
<dbReference type="SMART" id="SM00822">
    <property type="entry name" value="PKS_KR"/>
    <property type="match status" value="1"/>
</dbReference>
<evidence type="ECO:0000256" key="3">
    <source>
        <dbReference type="RuleBase" id="RU000363"/>
    </source>
</evidence>
<dbReference type="RefSeq" id="WP_145857644.1">
    <property type="nucleotide sequence ID" value="NZ_RPFW01000005.1"/>
</dbReference>
<dbReference type="GO" id="GO:0016616">
    <property type="term" value="F:oxidoreductase activity, acting on the CH-OH group of donors, NAD or NADP as acceptor"/>
    <property type="evidence" value="ECO:0007669"/>
    <property type="project" value="UniProtKB-ARBA"/>
</dbReference>
<comment type="caution">
    <text evidence="5">The sequence shown here is derived from an EMBL/GenBank/DDBJ whole genome shotgun (WGS) entry which is preliminary data.</text>
</comment>
<dbReference type="OrthoDB" id="9775296at2"/>
<evidence type="ECO:0000259" key="4">
    <source>
        <dbReference type="SMART" id="SM00822"/>
    </source>
</evidence>
<dbReference type="InterPro" id="IPR002347">
    <property type="entry name" value="SDR_fam"/>
</dbReference>
<accession>A0A6P2BWB8</accession>
<sequence length="252" mass="26503">MKPVLEGTVALITGASSGIGAATASALAAQGATVALAARRRPQLEGLASEILESGGTALVIECDITDQEQAASAVDRTVAELGRLDTLVNNAGVMLLGPAADAPLDEWQRMVDLNVLGLLYCAHAALPHLRRAAAEDPRQVADMVNISSVAGRFARVGNGVYALTKFGVGAFSESLRQELAGQYVRVSLVEPGATATELASHNRPEVLEGLRGQFGLRMEAGDIADAISYIVTRPRHVAVNEMLIRPTEQQR</sequence>
<reference evidence="5 6" key="1">
    <citation type="submission" date="2018-11" db="EMBL/GenBank/DDBJ databases">
        <title>Trebonia kvetii gen.nov., sp.nov., a novel acidophilic actinobacterium, and proposal of the new actinobacterial family Treboniaceae fam. nov.</title>
        <authorList>
            <person name="Rapoport D."/>
            <person name="Sagova-Mareckova M."/>
            <person name="Sedlacek I."/>
            <person name="Provaznik J."/>
            <person name="Kralova S."/>
            <person name="Pavlinic D."/>
            <person name="Benes V."/>
            <person name="Kopecky J."/>
        </authorList>
    </citation>
    <scope>NUCLEOTIDE SEQUENCE [LARGE SCALE GENOMIC DNA]</scope>
    <source>
        <strain evidence="5 6">15Tr583</strain>
    </source>
</reference>
<dbReference type="EMBL" id="RPFW01000005">
    <property type="protein sequence ID" value="TVZ02536.1"/>
    <property type="molecule type" value="Genomic_DNA"/>
</dbReference>
<dbReference type="PANTHER" id="PTHR42901">
    <property type="entry name" value="ALCOHOL DEHYDROGENASE"/>
    <property type="match status" value="1"/>
</dbReference>
<dbReference type="AlphaFoldDB" id="A0A6P2BWB8"/>
<feature type="domain" description="Ketoreductase" evidence="4">
    <location>
        <begin position="8"/>
        <end position="195"/>
    </location>
</feature>
<proteinExistence type="inferred from homology"/>
<dbReference type="InterPro" id="IPR057326">
    <property type="entry name" value="KR_dom"/>
</dbReference>
<dbReference type="Pfam" id="PF00106">
    <property type="entry name" value="adh_short"/>
    <property type="match status" value="1"/>
</dbReference>
<keyword evidence="6" id="KW-1185">Reference proteome</keyword>
<dbReference type="InterPro" id="IPR036291">
    <property type="entry name" value="NAD(P)-bd_dom_sf"/>
</dbReference>
<evidence type="ECO:0000256" key="1">
    <source>
        <dbReference type="ARBA" id="ARBA00006484"/>
    </source>
</evidence>
<dbReference type="FunFam" id="3.40.50.720:FF:000047">
    <property type="entry name" value="NADP-dependent L-serine/L-allo-threonine dehydrogenase"/>
    <property type="match status" value="1"/>
</dbReference>
<dbReference type="PRINTS" id="PR00081">
    <property type="entry name" value="GDHRDH"/>
</dbReference>
<organism evidence="5 6">
    <name type="scientific">Trebonia kvetii</name>
    <dbReference type="NCBI Taxonomy" id="2480626"/>
    <lineage>
        <taxon>Bacteria</taxon>
        <taxon>Bacillati</taxon>
        <taxon>Actinomycetota</taxon>
        <taxon>Actinomycetes</taxon>
        <taxon>Streptosporangiales</taxon>
        <taxon>Treboniaceae</taxon>
        <taxon>Trebonia</taxon>
    </lineage>
</organism>
<dbReference type="Proteomes" id="UP000460272">
    <property type="component" value="Unassembled WGS sequence"/>
</dbReference>
<evidence type="ECO:0000313" key="6">
    <source>
        <dbReference type="Proteomes" id="UP000460272"/>
    </source>
</evidence>
<evidence type="ECO:0000313" key="5">
    <source>
        <dbReference type="EMBL" id="TVZ02536.1"/>
    </source>
</evidence>
<dbReference type="Gene3D" id="3.40.50.720">
    <property type="entry name" value="NAD(P)-binding Rossmann-like Domain"/>
    <property type="match status" value="1"/>
</dbReference>
<comment type="similarity">
    <text evidence="1 3">Belongs to the short-chain dehydrogenases/reductases (SDR) family.</text>
</comment>
<evidence type="ECO:0000256" key="2">
    <source>
        <dbReference type="ARBA" id="ARBA00023002"/>
    </source>
</evidence>
<dbReference type="PANTHER" id="PTHR42901:SF1">
    <property type="entry name" value="ALCOHOL DEHYDROGENASE"/>
    <property type="match status" value="1"/>
</dbReference>
<dbReference type="SUPFAM" id="SSF51735">
    <property type="entry name" value="NAD(P)-binding Rossmann-fold domains"/>
    <property type="match status" value="1"/>
</dbReference>
<name>A0A6P2BWB8_9ACTN</name>
<protein>
    <submittedName>
        <fullName evidence="5">SDR family NAD(P)-dependent oxidoreductase</fullName>
    </submittedName>
</protein>
<gene>
    <name evidence="5" type="ORF">EAS64_27520</name>
</gene>